<dbReference type="Proteomes" id="UP001159042">
    <property type="component" value="Unassembled WGS sequence"/>
</dbReference>
<dbReference type="EMBL" id="JANEYG010000198">
    <property type="protein sequence ID" value="KAJ8911364.1"/>
    <property type="molecule type" value="Genomic_DNA"/>
</dbReference>
<keyword evidence="2" id="KW-1185">Reference proteome</keyword>
<organism evidence="1 2">
    <name type="scientific">Exocentrus adspersus</name>
    <dbReference type="NCBI Taxonomy" id="1586481"/>
    <lineage>
        <taxon>Eukaryota</taxon>
        <taxon>Metazoa</taxon>
        <taxon>Ecdysozoa</taxon>
        <taxon>Arthropoda</taxon>
        <taxon>Hexapoda</taxon>
        <taxon>Insecta</taxon>
        <taxon>Pterygota</taxon>
        <taxon>Neoptera</taxon>
        <taxon>Endopterygota</taxon>
        <taxon>Coleoptera</taxon>
        <taxon>Polyphaga</taxon>
        <taxon>Cucujiformia</taxon>
        <taxon>Chrysomeloidea</taxon>
        <taxon>Cerambycidae</taxon>
        <taxon>Lamiinae</taxon>
        <taxon>Acanthocinini</taxon>
        <taxon>Exocentrus</taxon>
    </lineage>
</organism>
<protein>
    <submittedName>
        <fullName evidence="1">Uncharacterized protein</fullName>
    </submittedName>
</protein>
<comment type="caution">
    <text evidence="1">The sequence shown here is derived from an EMBL/GenBank/DDBJ whole genome shotgun (WGS) entry which is preliminary data.</text>
</comment>
<accession>A0AAV8VB02</accession>
<evidence type="ECO:0000313" key="2">
    <source>
        <dbReference type="Proteomes" id="UP001159042"/>
    </source>
</evidence>
<name>A0AAV8VB02_9CUCU</name>
<reference evidence="1 2" key="1">
    <citation type="journal article" date="2023" name="Insect Mol. Biol.">
        <title>Genome sequencing provides insights into the evolution of gene families encoding plant cell wall-degrading enzymes in longhorned beetles.</title>
        <authorList>
            <person name="Shin N.R."/>
            <person name="Okamura Y."/>
            <person name="Kirsch R."/>
            <person name="Pauchet Y."/>
        </authorList>
    </citation>
    <scope>NUCLEOTIDE SEQUENCE [LARGE SCALE GENOMIC DNA]</scope>
    <source>
        <strain evidence="1">EAD_L_NR</strain>
    </source>
</reference>
<sequence length="65" mass="7462">MLRGFIASLEDDDGKYYVPLKILDIVGPFYSTCKTLQFRHVIEVAKVSSYGNEQGKWRLGNIHNE</sequence>
<evidence type="ECO:0000313" key="1">
    <source>
        <dbReference type="EMBL" id="KAJ8911364.1"/>
    </source>
</evidence>
<dbReference type="AlphaFoldDB" id="A0AAV8VB02"/>
<proteinExistence type="predicted"/>
<gene>
    <name evidence="1" type="ORF">NQ315_011657</name>
</gene>